<evidence type="ECO:0000256" key="5">
    <source>
        <dbReference type="ARBA" id="ARBA00022558"/>
    </source>
</evidence>
<protein>
    <submittedName>
        <fullName evidence="14">Outer membrane usher protein</fullName>
    </submittedName>
</protein>
<dbReference type="InterPro" id="IPR037224">
    <property type="entry name" value="PapC_N_sf"/>
</dbReference>
<feature type="signal peptide" evidence="11">
    <location>
        <begin position="1"/>
        <end position="28"/>
    </location>
</feature>
<comment type="similarity">
    <text evidence="2 10">Belongs to the fimbrial export usher family.</text>
</comment>
<evidence type="ECO:0000313" key="15">
    <source>
        <dbReference type="Proteomes" id="UP000041882"/>
    </source>
</evidence>
<comment type="subcellular location">
    <subcellularLocation>
        <location evidence="1 10">Cell outer membrane</location>
        <topology evidence="1 10">Multi-pass membrane protein</topology>
    </subcellularLocation>
</comment>
<evidence type="ECO:0000256" key="3">
    <source>
        <dbReference type="ARBA" id="ARBA00022448"/>
    </source>
</evidence>
<evidence type="ECO:0000256" key="2">
    <source>
        <dbReference type="ARBA" id="ARBA00008064"/>
    </source>
</evidence>
<dbReference type="RefSeq" id="WP_050116342.1">
    <property type="nucleotide sequence ID" value="NZ_CQAW01000024.1"/>
</dbReference>
<proteinExistence type="inferred from homology"/>
<keyword evidence="5 10" id="KW-1029">Fimbrium biogenesis</keyword>
<dbReference type="GO" id="GO:0009297">
    <property type="term" value="P:pilus assembly"/>
    <property type="evidence" value="ECO:0007669"/>
    <property type="project" value="InterPro"/>
</dbReference>
<evidence type="ECO:0000256" key="11">
    <source>
        <dbReference type="SAM" id="SignalP"/>
    </source>
</evidence>
<dbReference type="AlphaFoldDB" id="A0A0T9QX35"/>
<dbReference type="GO" id="GO:0015473">
    <property type="term" value="F:fimbrial usher porin activity"/>
    <property type="evidence" value="ECO:0007669"/>
    <property type="project" value="InterPro"/>
</dbReference>
<dbReference type="InterPro" id="IPR042186">
    <property type="entry name" value="FimD_plug_dom"/>
</dbReference>
<feature type="domain" description="PapC N-terminal" evidence="13">
    <location>
        <begin position="31"/>
        <end position="177"/>
    </location>
</feature>
<feature type="domain" description="PapC-like C-terminal" evidence="12">
    <location>
        <begin position="774"/>
        <end position="841"/>
    </location>
</feature>
<reference evidence="15" key="1">
    <citation type="submission" date="2015-03" db="EMBL/GenBank/DDBJ databases">
        <authorList>
            <consortium name="Pathogen Informatics"/>
            <person name="Murphy D."/>
        </authorList>
    </citation>
    <scope>NUCLEOTIDE SEQUENCE [LARGE SCALE GENOMIC DNA]</scope>
    <source>
        <strain evidence="15">IP6945</strain>
    </source>
</reference>
<keyword evidence="9 10" id="KW-0998">Cell outer membrane</keyword>
<evidence type="ECO:0000256" key="7">
    <source>
        <dbReference type="ARBA" id="ARBA00022729"/>
    </source>
</evidence>
<keyword evidence="7 11" id="KW-0732">Signal</keyword>
<organism evidence="14 15">
    <name type="scientific">Yersinia thracica</name>
    <dbReference type="NCBI Taxonomy" id="2890319"/>
    <lineage>
        <taxon>Bacteria</taxon>
        <taxon>Pseudomonadati</taxon>
        <taxon>Pseudomonadota</taxon>
        <taxon>Gammaproteobacteria</taxon>
        <taxon>Enterobacterales</taxon>
        <taxon>Yersiniaceae</taxon>
        <taxon>Yersinia</taxon>
    </lineage>
</organism>
<keyword evidence="8 10" id="KW-0472">Membrane</keyword>
<evidence type="ECO:0000256" key="1">
    <source>
        <dbReference type="ARBA" id="ARBA00004571"/>
    </source>
</evidence>
<dbReference type="SUPFAM" id="SSF141729">
    <property type="entry name" value="FimD N-terminal domain-like"/>
    <property type="match status" value="1"/>
</dbReference>
<dbReference type="InterPro" id="IPR025885">
    <property type="entry name" value="PapC_N"/>
</dbReference>
<evidence type="ECO:0000313" key="14">
    <source>
        <dbReference type="EMBL" id="CNI31007.1"/>
    </source>
</evidence>
<dbReference type="PANTHER" id="PTHR30451">
    <property type="entry name" value="OUTER MEMBRANE USHER PROTEIN"/>
    <property type="match status" value="1"/>
</dbReference>
<evidence type="ECO:0000259" key="12">
    <source>
        <dbReference type="Pfam" id="PF13953"/>
    </source>
</evidence>
<dbReference type="PROSITE" id="PS01151">
    <property type="entry name" value="FIMBRIAL_USHER"/>
    <property type="match status" value="1"/>
</dbReference>
<dbReference type="Gene3D" id="3.10.20.410">
    <property type="match status" value="1"/>
</dbReference>
<evidence type="ECO:0000256" key="8">
    <source>
        <dbReference type="ARBA" id="ARBA00023136"/>
    </source>
</evidence>
<keyword evidence="15" id="KW-1185">Reference proteome</keyword>
<dbReference type="Pfam" id="PF13954">
    <property type="entry name" value="PapC_N"/>
    <property type="match status" value="1"/>
</dbReference>
<keyword evidence="4" id="KW-1134">Transmembrane beta strand</keyword>
<evidence type="ECO:0000256" key="4">
    <source>
        <dbReference type="ARBA" id="ARBA00022452"/>
    </source>
</evidence>
<feature type="chain" id="PRO_5006695758" evidence="11">
    <location>
        <begin position="29"/>
        <end position="863"/>
    </location>
</feature>
<dbReference type="FunFam" id="2.60.40.2610:FF:000001">
    <property type="entry name" value="Outer membrane fimbrial usher protein"/>
    <property type="match status" value="1"/>
</dbReference>
<dbReference type="InterPro" id="IPR025949">
    <property type="entry name" value="PapC-like_C"/>
</dbReference>
<dbReference type="Gene3D" id="2.60.40.3110">
    <property type="match status" value="1"/>
</dbReference>
<sequence length="863" mass="93281">MKTCCKNMRFLPSAAGAILLVSASPVWSKDYFDPGLLTLSGGQVADIDLSQFETSGQIPAGTYPVTVWVNQADQGQQSVVFKNDAHGQIQPELTPALLHHLGVNTQVLPAFVGLPADVPVKNLSKLIPDAQVRFDFQQLRLEISIPQVAMQPNVQGYVDPALWDKGIPAFLMNYSLSGGRNWQEGQAGMNKSEQTNLFANLRGGFNWQDWRLRSDMTHTRNQSSGSNQPSQSYQKTQFMNTYLQRDIQAWRSEILAGDSTSSNEVFDSIPFRGVKLNSTEEMLPNSQRGFAPVISGIAQSNARVTVSQNGHVVYQTYVAPGPFRLNDLYQTGQGGDLTVTITEADGSVRTQSVPFSSLPMMQRPGGFKYELTSGRYNGGVTRGSQQANFGLATLMYGLPHNITLYGGGLVAEDYHSLVLGTGISLGQAGAISADITTSSARFATQNERQQGNSYRIRYAKSLLTTGTSVDLAAYRYSTRNYYSFADFNNQGFQLSDGQVPWALERQRSNFQLQISQQLGSFGSLYLSASRNDYWGSHQVNNNLSAGYNGSYHGVSYGLAYSIDRIEGDGSWPENRQLSLNIQLPFSLFSSSALASRSYASYQMTHNNQGQVRQQAGLNGSALDDRLSYSVMQGFSNSDSSDGGNLNVGYQGSKGMANMGYSYSSQSRSLNMNGNGGVVVHPQGVTLSQMLGNSVALVSAPGAGGVHMMNGNVETDSRGYAVVPYLSNYQKNDISLNPSTLPDDVDITQSSLNVYPTKGAVVMASFATHIGYQALITLNKGTTPVPFGALVTVEGAPSGEANTGIVGDNGQVYLTGLPEQGRLTTQWGKGADQQCQVTFNLQDIPAPSANNPIRTLTARCEANS</sequence>
<dbReference type="Pfam" id="PF00577">
    <property type="entry name" value="Usher"/>
    <property type="match status" value="1"/>
</dbReference>
<dbReference type="InterPro" id="IPR043142">
    <property type="entry name" value="PapC-like_C_sf"/>
</dbReference>
<gene>
    <name evidence="14" type="primary">fimD_4</name>
    <name evidence="14" type="ORF">ERS008472_03808</name>
</gene>
<dbReference type="Gene3D" id="2.60.40.2610">
    <property type="entry name" value="Outer membrane usher protein FimD, plug domain"/>
    <property type="match status" value="1"/>
</dbReference>
<dbReference type="GO" id="GO:0009279">
    <property type="term" value="C:cell outer membrane"/>
    <property type="evidence" value="ECO:0007669"/>
    <property type="project" value="UniProtKB-SubCell"/>
</dbReference>
<dbReference type="InterPro" id="IPR000015">
    <property type="entry name" value="Fimb_usher"/>
</dbReference>
<evidence type="ECO:0000256" key="10">
    <source>
        <dbReference type="RuleBase" id="RU003884"/>
    </source>
</evidence>
<accession>A0A0T9QX35</accession>
<keyword evidence="3 10" id="KW-0813">Transport</keyword>
<dbReference type="EMBL" id="CQAW01000024">
    <property type="protein sequence ID" value="CNI31007.1"/>
    <property type="molecule type" value="Genomic_DNA"/>
</dbReference>
<name>A0A0T9QX35_9GAMM</name>
<dbReference type="FunFam" id="2.60.40.3110:FF:000001">
    <property type="entry name" value="Putative fimbrial outer membrane usher"/>
    <property type="match status" value="1"/>
</dbReference>
<dbReference type="Pfam" id="PF13953">
    <property type="entry name" value="PapC_C"/>
    <property type="match status" value="1"/>
</dbReference>
<dbReference type="Gene3D" id="2.60.40.2070">
    <property type="match status" value="1"/>
</dbReference>
<evidence type="ECO:0000259" key="13">
    <source>
        <dbReference type="Pfam" id="PF13954"/>
    </source>
</evidence>
<keyword evidence="6 10" id="KW-0812">Transmembrane</keyword>
<dbReference type="InterPro" id="IPR018030">
    <property type="entry name" value="Fimbrial_membr_usher_CS"/>
</dbReference>
<evidence type="ECO:0000256" key="6">
    <source>
        <dbReference type="ARBA" id="ARBA00022692"/>
    </source>
</evidence>
<dbReference type="Proteomes" id="UP000041882">
    <property type="component" value="Unassembled WGS sequence"/>
</dbReference>
<evidence type="ECO:0000256" key="9">
    <source>
        <dbReference type="ARBA" id="ARBA00023237"/>
    </source>
</evidence>
<dbReference type="PANTHER" id="PTHR30451:SF21">
    <property type="entry name" value="FIMBRIAL USHER DOMAIN-CONTAINING PROTEIN YDET-RELATED"/>
    <property type="match status" value="1"/>
</dbReference>